<dbReference type="EMBL" id="DPVE01000210">
    <property type="protein sequence ID" value="HCK30876.1"/>
    <property type="molecule type" value="Genomic_DNA"/>
</dbReference>
<evidence type="ECO:0008006" key="3">
    <source>
        <dbReference type="Google" id="ProtNLM"/>
    </source>
</evidence>
<dbReference type="AlphaFoldDB" id="A0A3D2SNA6"/>
<organism evidence="1 2">
    <name type="scientific">Acinetobacter ursingii</name>
    <dbReference type="NCBI Taxonomy" id="108980"/>
    <lineage>
        <taxon>Bacteria</taxon>
        <taxon>Pseudomonadati</taxon>
        <taxon>Pseudomonadota</taxon>
        <taxon>Gammaproteobacteria</taxon>
        <taxon>Moraxellales</taxon>
        <taxon>Moraxellaceae</taxon>
        <taxon>Acinetobacter</taxon>
    </lineage>
</organism>
<dbReference type="Proteomes" id="UP000263596">
    <property type="component" value="Unassembled WGS sequence"/>
</dbReference>
<protein>
    <recommendedName>
        <fullName evidence="3">Fatty acid hydroxylase domain-containing protein</fullName>
    </recommendedName>
</protein>
<dbReference type="RefSeq" id="WP_049174003.1">
    <property type="nucleotide sequence ID" value="NZ_BKFK01000003.1"/>
</dbReference>
<evidence type="ECO:0000313" key="2">
    <source>
        <dbReference type="Proteomes" id="UP000263596"/>
    </source>
</evidence>
<name>A0A3D2SNA6_9GAMM</name>
<accession>A0A3D2SNA6</accession>
<sequence>MIKGFVAGLVLANGFEWVAHKYLLHGVHRKGQPRFSPTPKQMESHWAHHREVRKTEFHDECYVEGLHHWRTRNELGALAVVAIVSSAAAYPFSKGMALAFCYSAGNYFYVHRRSHLEPDWAKRRVPWHYDHHMNSNQDANWGVTRPWFDYILGTRVVSSADLKEANPLGLVLPEKWSEKLTTAIERFFPAQYIEQKPKLLEATTAEEMQTQTSVA</sequence>
<comment type="caution">
    <text evidence="1">The sequence shown here is derived from an EMBL/GenBank/DDBJ whole genome shotgun (WGS) entry which is preliminary data.</text>
</comment>
<evidence type="ECO:0000313" key="1">
    <source>
        <dbReference type="EMBL" id="HCK30876.1"/>
    </source>
</evidence>
<proteinExistence type="predicted"/>
<reference evidence="1 2" key="1">
    <citation type="journal article" date="2018" name="Nat. Biotechnol.">
        <title>A standardized bacterial taxonomy based on genome phylogeny substantially revises the tree of life.</title>
        <authorList>
            <person name="Parks D.H."/>
            <person name="Chuvochina M."/>
            <person name="Waite D.W."/>
            <person name="Rinke C."/>
            <person name="Skarshewski A."/>
            <person name="Chaumeil P.A."/>
            <person name="Hugenholtz P."/>
        </authorList>
    </citation>
    <scope>NUCLEOTIDE SEQUENCE [LARGE SCALE GENOMIC DNA]</scope>
    <source>
        <strain evidence="1">UBA9669</strain>
    </source>
</reference>
<gene>
    <name evidence="1" type="ORF">DHW29_12265</name>
</gene>